<comment type="caution">
    <text evidence="7">The sequence shown here is derived from an EMBL/GenBank/DDBJ whole genome shotgun (WGS) entry which is preliminary data.</text>
</comment>
<reference evidence="7 8" key="1">
    <citation type="submission" date="2017-08" db="EMBL/GenBank/DDBJ databases">
        <title>Acidophilic green algal genome provides insights into adaptation to an acidic environment.</title>
        <authorList>
            <person name="Hirooka S."/>
            <person name="Hirose Y."/>
            <person name="Kanesaki Y."/>
            <person name="Higuchi S."/>
            <person name="Fujiwara T."/>
            <person name="Onuma R."/>
            <person name="Era A."/>
            <person name="Ohbayashi R."/>
            <person name="Uzuka A."/>
            <person name="Nozaki H."/>
            <person name="Yoshikawa H."/>
            <person name="Miyagishima S.Y."/>
        </authorList>
    </citation>
    <scope>NUCLEOTIDE SEQUENCE [LARGE SCALE GENOMIC DNA]</scope>
    <source>
        <strain evidence="7 8">NIES-2499</strain>
    </source>
</reference>
<name>A0A250WTJ6_9CHLO</name>
<dbReference type="STRING" id="1157962.A0A250WTJ6"/>
<evidence type="ECO:0000256" key="1">
    <source>
        <dbReference type="ARBA" id="ARBA00022801"/>
    </source>
</evidence>
<feature type="chain" id="PRO_5013236356" description="Tyrosine specific protein phosphatases domain-containing protein" evidence="5">
    <location>
        <begin position="20"/>
        <end position="264"/>
    </location>
</feature>
<dbReference type="CDD" id="cd14527">
    <property type="entry name" value="DSP_bac"/>
    <property type="match status" value="1"/>
</dbReference>
<evidence type="ECO:0000256" key="2">
    <source>
        <dbReference type="ARBA" id="ARBA00022912"/>
    </source>
</evidence>
<protein>
    <recommendedName>
        <fullName evidence="6">Tyrosine specific protein phosphatases domain-containing protein</fullName>
    </recommendedName>
</protein>
<evidence type="ECO:0000313" key="8">
    <source>
        <dbReference type="Proteomes" id="UP000232323"/>
    </source>
</evidence>
<dbReference type="InterPro" id="IPR000340">
    <property type="entry name" value="Dual-sp_phosphatase_cat-dom"/>
</dbReference>
<dbReference type="EMBL" id="BEGY01000005">
    <property type="protein sequence ID" value="GAX73962.1"/>
    <property type="molecule type" value="Genomic_DNA"/>
</dbReference>
<dbReference type="AlphaFoldDB" id="A0A250WTJ6"/>
<organism evidence="7 8">
    <name type="scientific">Chlamydomonas eustigma</name>
    <dbReference type="NCBI Taxonomy" id="1157962"/>
    <lineage>
        <taxon>Eukaryota</taxon>
        <taxon>Viridiplantae</taxon>
        <taxon>Chlorophyta</taxon>
        <taxon>core chlorophytes</taxon>
        <taxon>Chlorophyceae</taxon>
        <taxon>CS clade</taxon>
        <taxon>Chlamydomonadales</taxon>
        <taxon>Chlamydomonadaceae</taxon>
        <taxon>Chlamydomonas</taxon>
    </lineage>
</organism>
<evidence type="ECO:0000256" key="3">
    <source>
        <dbReference type="SAM" id="MobiDB-lite"/>
    </source>
</evidence>
<dbReference type="Gene3D" id="3.90.190.10">
    <property type="entry name" value="Protein tyrosine phosphatase superfamily"/>
    <property type="match status" value="1"/>
</dbReference>
<evidence type="ECO:0000259" key="6">
    <source>
        <dbReference type="PROSITE" id="PS50056"/>
    </source>
</evidence>
<dbReference type="OrthoDB" id="1890923at2759"/>
<dbReference type="InterPro" id="IPR020422">
    <property type="entry name" value="TYR_PHOSPHATASE_DUAL_dom"/>
</dbReference>
<keyword evidence="1" id="KW-0378">Hydrolase</keyword>
<feature type="region of interest" description="Disordered" evidence="3">
    <location>
        <begin position="238"/>
        <end position="264"/>
    </location>
</feature>
<dbReference type="InterPro" id="IPR029021">
    <property type="entry name" value="Prot-tyrosine_phosphatase-like"/>
</dbReference>
<dbReference type="InterPro" id="IPR016130">
    <property type="entry name" value="Tyr_Pase_AS"/>
</dbReference>
<keyword evidence="8" id="KW-1185">Reference proteome</keyword>
<sequence>MSPSLSTILIFVALFPALASLHVRNITWQGGILKAIVVWGLAYSSAVGFGVAVAALNAIAPKTTFLMGKDSDGHLAWWSWLAFWPYHIGLRVKLIAGFLISNEPLYSKIQTGWYLGGWPRNTKDLPPGRPSVVDVTCELPRTHNHKYAMFPVWDTRAPTLQQLDQAVEFSLHEAAEGRPVFIHCAHGHGRSATVMAACFLESGKAASVEQAINMMKSVRPRVNLSKQQRQLLEQWVMQRGGAGRELSKQQSSAPSGPITPPSSK</sequence>
<dbReference type="Pfam" id="PF00782">
    <property type="entry name" value="DSPc"/>
    <property type="match status" value="1"/>
</dbReference>
<gene>
    <name evidence="7" type="ORF">CEUSTIGMA_g1412.t1</name>
</gene>
<feature type="signal peptide" evidence="5">
    <location>
        <begin position="1"/>
        <end position="19"/>
    </location>
</feature>
<feature type="domain" description="Tyrosine specific protein phosphatases" evidence="6">
    <location>
        <begin position="161"/>
        <end position="230"/>
    </location>
</feature>
<dbReference type="SMART" id="SM00195">
    <property type="entry name" value="DSPc"/>
    <property type="match status" value="1"/>
</dbReference>
<keyword evidence="2" id="KW-0904">Protein phosphatase</keyword>
<evidence type="ECO:0000313" key="7">
    <source>
        <dbReference type="EMBL" id="GAX73962.1"/>
    </source>
</evidence>
<dbReference type="Proteomes" id="UP000232323">
    <property type="component" value="Unassembled WGS sequence"/>
</dbReference>
<dbReference type="InterPro" id="IPR000387">
    <property type="entry name" value="Tyr_Pase_dom"/>
</dbReference>
<dbReference type="PANTHER" id="PTHR47216:SF4">
    <property type="entry name" value="OS01G0859400 PROTEIN"/>
    <property type="match status" value="1"/>
</dbReference>
<keyword evidence="4" id="KW-0812">Transmembrane</keyword>
<feature type="transmembrane region" description="Helical" evidence="4">
    <location>
        <begin position="35"/>
        <end position="59"/>
    </location>
</feature>
<dbReference type="GO" id="GO:0004721">
    <property type="term" value="F:phosphoprotein phosphatase activity"/>
    <property type="evidence" value="ECO:0007669"/>
    <property type="project" value="UniProtKB-KW"/>
</dbReference>
<evidence type="ECO:0000256" key="5">
    <source>
        <dbReference type="SAM" id="SignalP"/>
    </source>
</evidence>
<keyword evidence="4" id="KW-1133">Transmembrane helix</keyword>
<dbReference type="PANTHER" id="PTHR47216">
    <property type="match status" value="1"/>
</dbReference>
<keyword evidence="4" id="KW-0472">Membrane</keyword>
<evidence type="ECO:0000256" key="4">
    <source>
        <dbReference type="SAM" id="Phobius"/>
    </source>
</evidence>
<dbReference type="SUPFAM" id="SSF52799">
    <property type="entry name" value="(Phosphotyrosine protein) phosphatases II"/>
    <property type="match status" value="1"/>
</dbReference>
<proteinExistence type="predicted"/>
<dbReference type="PROSITE" id="PS50056">
    <property type="entry name" value="TYR_PHOSPHATASE_2"/>
    <property type="match status" value="1"/>
</dbReference>
<accession>A0A250WTJ6</accession>
<keyword evidence="5" id="KW-0732">Signal</keyword>
<dbReference type="PROSITE" id="PS00383">
    <property type="entry name" value="TYR_PHOSPHATASE_1"/>
    <property type="match status" value="1"/>
</dbReference>